<accession>A0A7X0VT36</accession>
<name>A0A7X0VT36_9CLOT</name>
<evidence type="ECO:0000313" key="2">
    <source>
        <dbReference type="Proteomes" id="UP000585258"/>
    </source>
</evidence>
<dbReference type="Proteomes" id="UP000585258">
    <property type="component" value="Unassembled WGS sequence"/>
</dbReference>
<proteinExistence type="predicted"/>
<evidence type="ECO:0000313" key="1">
    <source>
        <dbReference type="EMBL" id="MBB6716370.1"/>
    </source>
</evidence>
<gene>
    <name evidence="1" type="ORF">H7E68_16825</name>
</gene>
<protein>
    <recommendedName>
        <fullName evidence="3">Phage tail assembly chaperone protein, TAC</fullName>
    </recommendedName>
</protein>
<comment type="caution">
    <text evidence="1">The sequence shown here is derived from an EMBL/GenBank/DDBJ whole genome shotgun (WGS) entry which is preliminary data.</text>
</comment>
<dbReference type="Pfam" id="PF19591">
    <property type="entry name" value="DUF6096"/>
    <property type="match status" value="1"/>
</dbReference>
<sequence length="122" mass="13753">MKYTEFKVGEKEYKLKLGAAETISVEKKLGANLLNMFIKAGKDELPKLGDILIVLHGAMQKYTHGTTLANVYDLYDEYIDNDGSYMDLISVLTEVLQDSGFFKKVEEAPQEIEAVDVEVREV</sequence>
<dbReference type="EMBL" id="JACKWY010000013">
    <property type="protein sequence ID" value="MBB6716370.1"/>
    <property type="molecule type" value="Genomic_DNA"/>
</dbReference>
<evidence type="ECO:0008006" key="3">
    <source>
        <dbReference type="Google" id="ProtNLM"/>
    </source>
</evidence>
<dbReference type="AlphaFoldDB" id="A0A7X0VT36"/>
<organism evidence="1 2">
    <name type="scientific">Clostridium gasigenes</name>
    <dbReference type="NCBI Taxonomy" id="94869"/>
    <lineage>
        <taxon>Bacteria</taxon>
        <taxon>Bacillati</taxon>
        <taxon>Bacillota</taxon>
        <taxon>Clostridia</taxon>
        <taxon>Eubacteriales</taxon>
        <taxon>Clostridiaceae</taxon>
        <taxon>Clostridium</taxon>
    </lineage>
</organism>
<dbReference type="RefSeq" id="WP_185165418.1">
    <property type="nucleotide sequence ID" value="NZ_JACKWY010000013.1"/>
</dbReference>
<dbReference type="InterPro" id="IPR046078">
    <property type="entry name" value="DUF6096"/>
</dbReference>
<reference evidence="1 2" key="1">
    <citation type="submission" date="2020-08" db="EMBL/GenBank/DDBJ databases">
        <title>Clostridia isolated from Swiss meat.</title>
        <authorList>
            <person name="Wambui J."/>
            <person name="Stevens M.J.A."/>
            <person name="Stephan R."/>
        </authorList>
    </citation>
    <scope>NUCLEOTIDE SEQUENCE [LARGE SCALE GENOMIC DNA]</scope>
    <source>
        <strain evidence="1 2">CM001</strain>
    </source>
</reference>